<name>A0A1H2TMI7_9FIRM</name>
<sequence>MKEEKYKRRNDENFFNQMNYEIAAEHGIIDNEDMKRNEKLINWNKKKKVNNENPSS</sequence>
<dbReference type="Proteomes" id="UP000198828">
    <property type="component" value="Unassembled WGS sequence"/>
</dbReference>
<reference evidence="1 2" key="1">
    <citation type="submission" date="2016-10" db="EMBL/GenBank/DDBJ databases">
        <authorList>
            <person name="de Groot N.N."/>
        </authorList>
    </citation>
    <scope>NUCLEOTIDE SEQUENCE [LARGE SCALE GENOMIC DNA]</scope>
    <source>
        <strain evidence="1 2">DSM 23310</strain>
    </source>
</reference>
<organism evidence="1 2">
    <name type="scientific">Tepidimicrobium xylanilyticum</name>
    <dbReference type="NCBI Taxonomy" id="1123352"/>
    <lineage>
        <taxon>Bacteria</taxon>
        <taxon>Bacillati</taxon>
        <taxon>Bacillota</taxon>
        <taxon>Tissierellia</taxon>
        <taxon>Tissierellales</taxon>
        <taxon>Tepidimicrobiaceae</taxon>
        <taxon>Tepidimicrobium</taxon>
    </lineage>
</organism>
<dbReference type="AlphaFoldDB" id="A0A1H2TMI7"/>
<proteinExistence type="predicted"/>
<protein>
    <submittedName>
        <fullName evidence="1">Uncharacterized protein</fullName>
    </submittedName>
</protein>
<evidence type="ECO:0000313" key="1">
    <source>
        <dbReference type="EMBL" id="SDW44997.1"/>
    </source>
</evidence>
<dbReference type="RefSeq" id="WP_159428605.1">
    <property type="nucleotide sequence ID" value="NZ_BSYN01000002.1"/>
</dbReference>
<gene>
    <name evidence="1" type="ORF">SAMN05660923_00753</name>
</gene>
<dbReference type="OrthoDB" id="1957506at2"/>
<accession>A0A1H2TMI7</accession>
<evidence type="ECO:0000313" key="2">
    <source>
        <dbReference type="Proteomes" id="UP000198828"/>
    </source>
</evidence>
<keyword evidence="2" id="KW-1185">Reference proteome</keyword>
<dbReference type="EMBL" id="FNNG01000002">
    <property type="protein sequence ID" value="SDW44997.1"/>
    <property type="molecule type" value="Genomic_DNA"/>
</dbReference>